<evidence type="ECO:0000313" key="1">
    <source>
        <dbReference type="EMBL" id="RZU40716.1"/>
    </source>
</evidence>
<proteinExistence type="predicted"/>
<organism evidence="1 2">
    <name type="scientific">Edaphobacter modestus</name>
    <dbReference type="NCBI Taxonomy" id="388466"/>
    <lineage>
        <taxon>Bacteria</taxon>
        <taxon>Pseudomonadati</taxon>
        <taxon>Acidobacteriota</taxon>
        <taxon>Terriglobia</taxon>
        <taxon>Terriglobales</taxon>
        <taxon>Acidobacteriaceae</taxon>
        <taxon>Edaphobacter</taxon>
    </lineage>
</organism>
<keyword evidence="2" id="KW-1185">Reference proteome</keyword>
<reference evidence="1 2" key="1">
    <citation type="submission" date="2019-02" db="EMBL/GenBank/DDBJ databases">
        <title>Genomic Encyclopedia of Archaeal and Bacterial Type Strains, Phase II (KMG-II): from individual species to whole genera.</title>
        <authorList>
            <person name="Goeker M."/>
        </authorList>
    </citation>
    <scope>NUCLEOTIDE SEQUENCE [LARGE SCALE GENOMIC DNA]</scope>
    <source>
        <strain evidence="1 2">DSM 18101</strain>
    </source>
</reference>
<accession>A0A4V2G4F2</accession>
<protein>
    <submittedName>
        <fullName evidence="1">Uncharacterized protein DUF4188</fullName>
    </submittedName>
</protein>
<dbReference type="RefSeq" id="WP_130418745.1">
    <property type="nucleotide sequence ID" value="NZ_SHKW01000001.1"/>
</dbReference>
<dbReference type="EMBL" id="SHKW01000001">
    <property type="protein sequence ID" value="RZU40716.1"/>
    <property type="molecule type" value="Genomic_DNA"/>
</dbReference>
<dbReference type="AlphaFoldDB" id="A0A4V2G4F2"/>
<gene>
    <name evidence="1" type="ORF">BDD14_2187</name>
</gene>
<dbReference type="InterPro" id="IPR025444">
    <property type="entry name" value="Monooxy_af470"/>
</dbReference>
<comment type="caution">
    <text evidence="1">The sequence shown here is derived from an EMBL/GenBank/DDBJ whole genome shotgun (WGS) entry which is preliminary data.</text>
</comment>
<dbReference type="Pfam" id="PF13826">
    <property type="entry name" value="Monooxy_af470-like"/>
    <property type="match status" value="1"/>
</dbReference>
<dbReference type="OrthoDB" id="7566033at2"/>
<name>A0A4V2G4F2_9BACT</name>
<sequence>MATIYPGRYSSRIDGPFVVFLIGMRINRLLAPHKWLPTLRAMPPMIRELYANPSLGFLSAEYCLAWRGVTLIQYWRSFDQLLDYAQARDAQHLPAWKAFNQSAGNADASVGVWHETYQVAAGHSECIYANMPRYGLAVAGTHEPATGHLREARTRMQS</sequence>
<dbReference type="Proteomes" id="UP000292958">
    <property type="component" value="Unassembled WGS sequence"/>
</dbReference>
<evidence type="ECO:0000313" key="2">
    <source>
        <dbReference type="Proteomes" id="UP000292958"/>
    </source>
</evidence>